<dbReference type="SUPFAM" id="SSF53623">
    <property type="entry name" value="MurD-like peptide ligases, catalytic domain"/>
    <property type="match status" value="1"/>
</dbReference>
<dbReference type="UniPathway" id="UPA00219"/>
<dbReference type="InterPro" id="IPR005758">
    <property type="entry name" value="UDP-N-AcMur_Ala_ligase_MurC"/>
</dbReference>
<evidence type="ECO:0000256" key="7">
    <source>
        <dbReference type="ARBA" id="ARBA00022741"/>
    </source>
</evidence>
<dbReference type="GO" id="GO:0008763">
    <property type="term" value="F:UDP-N-acetylmuramate-L-alanine ligase activity"/>
    <property type="evidence" value="ECO:0007669"/>
    <property type="project" value="UniProtKB-UniRule"/>
</dbReference>
<keyword evidence="19" id="KW-1185">Reference proteome</keyword>
<comment type="similarity">
    <text evidence="14">Belongs to the MurCDEF family.</text>
</comment>
<comment type="subcellular location">
    <subcellularLocation>
        <location evidence="1 14">Cytoplasm</location>
    </subcellularLocation>
</comment>
<evidence type="ECO:0000256" key="2">
    <source>
        <dbReference type="ARBA" id="ARBA00004752"/>
    </source>
</evidence>
<dbReference type="RefSeq" id="WP_073376326.1">
    <property type="nucleotide sequence ID" value="NZ_FQZK01000002.1"/>
</dbReference>
<protein>
    <recommendedName>
        <fullName evidence="3 14">UDP-N-acetylmuramate--L-alanine ligase</fullName>
        <ecNumber evidence="3 14">6.3.2.8</ecNumber>
    </recommendedName>
    <alternativeName>
        <fullName evidence="14">UDP-N-acetylmuramoyl-L-alanine synthetase</fullName>
    </alternativeName>
</protein>
<evidence type="ECO:0000256" key="10">
    <source>
        <dbReference type="ARBA" id="ARBA00022984"/>
    </source>
</evidence>
<evidence type="ECO:0000256" key="9">
    <source>
        <dbReference type="ARBA" id="ARBA00022960"/>
    </source>
</evidence>
<evidence type="ECO:0000259" key="17">
    <source>
        <dbReference type="Pfam" id="PF08245"/>
    </source>
</evidence>
<keyword evidence="7 14" id="KW-0547">Nucleotide-binding</keyword>
<dbReference type="EC" id="6.3.2.8" evidence="3 14"/>
<gene>
    <name evidence="14" type="primary">murC</name>
    <name evidence="18" type="ORF">SAMN05421803_102418</name>
</gene>
<keyword evidence="5 14" id="KW-0436">Ligase</keyword>
<dbReference type="STRING" id="758803.SAMN05421803_102418"/>
<feature type="binding site" evidence="14">
    <location>
        <begin position="122"/>
        <end position="128"/>
    </location>
    <ligand>
        <name>ATP</name>
        <dbReference type="ChEBI" id="CHEBI:30616"/>
    </ligand>
</feature>
<keyword evidence="6 14" id="KW-0132">Cell division</keyword>
<comment type="function">
    <text evidence="14">Cell wall formation.</text>
</comment>
<dbReference type="GO" id="GO:0008360">
    <property type="term" value="P:regulation of cell shape"/>
    <property type="evidence" value="ECO:0007669"/>
    <property type="project" value="UniProtKB-KW"/>
</dbReference>
<evidence type="ECO:0000256" key="14">
    <source>
        <dbReference type="HAMAP-Rule" id="MF_00046"/>
    </source>
</evidence>
<evidence type="ECO:0000256" key="12">
    <source>
        <dbReference type="ARBA" id="ARBA00023316"/>
    </source>
</evidence>
<evidence type="ECO:0000256" key="13">
    <source>
        <dbReference type="ARBA" id="ARBA00047833"/>
    </source>
</evidence>
<feature type="domain" description="Mur ligase central" evidence="17">
    <location>
        <begin position="120"/>
        <end position="299"/>
    </location>
</feature>
<dbReference type="Gene3D" id="3.40.50.720">
    <property type="entry name" value="NAD(P)-binding Rossmann-like Domain"/>
    <property type="match status" value="1"/>
</dbReference>
<evidence type="ECO:0000256" key="6">
    <source>
        <dbReference type="ARBA" id="ARBA00022618"/>
    </source>
</evidence>
<evidence type="ECO:0000259" key="16">
    <source>
        <dbReference type="Pfam" id="PF02875"/>
    </source>
</evidence>
<dbReference type="AlphaFoldDB" id="A0A1M6EUZ0"/>
<keyword evidence="10 14" id="KW-0573">Peptidoglycan synthesis</keyword>
<keyword evidence="8 14" id="KW-0067">ATP-binding</keyword>
<reference evidence="18 19" key="1">
    <citation type="submission" date="2016-11" db="EMBL/GenBank/DDBJ databases">
        <authorList>
            <person name="Jaros S."/>
            <person name="Januszkiewicz K."/>
            <person name="Wedrychowicz H."/>
        </authorList>
    </citation>
    <scope>NUCLEOTIDE SEQUENCE [LARGE SCALE GENOMIC DNA]</scope>
    <source>
        <strain evidence="18 19">CGMCC 4.5723</strain>
    </source>
</reference>
<keyword evidence="12 14" id="KW-0961">Cell wall biogenesis/degradation</keyword>
<dbReference type="SUPFAM" id="SSF51984">
    <property type="entry name" value="MurCD N-terminal domain"/>
    <property type="match status" value="1"/>
</dbReference>
<accession>A0A1M6EUZ0</accession>
<dbReference type="GO" id="GO:0009252">
    <property type="term" value="P:peptidoglycan biosynthetic process"/>
    <property type="evidence" value="ECO:0007669"/>
    <property type="project" value="UniProtKB-UniRule"/>
</dbReference>
<dbReference type="EMBL" id="FQZK01000002">
    <property type="protein sequence ID" value="SHI89209.1"/>
    <property type="molecule type" value="Genomic_DNA"/>
</dbReference>
<evidence type="ECO:0000259" key="15">
    <source>
        <dbReference type="Pfam" id="PF01225"/>
    </source>
</evidence>
<dbReference type="PANTHER" id="PTHR43445:SF3">
    <property type="entry name" value="UDP-N-ACETYLMURAMATE--L-ALANINE LIGASE"/>
    <property type="match status" value="1"/>
</dbReference>
<feature type="domain" description="Mur ligase C-terminal" evidence="16">
    <location>
        <begin position="321"/>
        <end position="463"/>
    </location>
</feature>
<dbReference type="OrthoDB" id="9804126at2"/>
<dbReference type="SUPFAM" id="SSF53244">
    <property type="entry name" value="MurD-like peptide ligases, peptide-binding domain"/>
    <property type="match status" value="1"/>
</dbReference>
<dbReference type="HAMAP" id="MF_00046">
    <property type="entry name" value="MurC"/>
    <property type="match status" value="1"/>
</dbReference>
<dbReference type="PANTHER" id="PTHR43445">
    <property type="entry name" value="UDP-N-ACETYLMURAMATE--L-ALANINE LIGASE-RELATED"/>
    <property type="match status" value="1"/>
</dbReference>
<dbReference type="GO" id="GO:0005737">
    <property type="term" value="C:cytoplasm"/>
    <property type="evidence" value="ECO:0007669"/>
    <property type="project" value="UniProtKB-SubCell"/>
</dbReference>
<dbReference type="NCBIfam" id="TIGR01082">
    <property type="entry name" value="murC"/>
    <property type="match status" value="1"/>
</dbReference>
<dbReference type="Gene3D" id="3.40.1190.10">
    <property type="entry name" value="Mur-like, catalytic domain"/>
    <property type="match status" value="1"/>
</dbReference>
<keyword evidence="11 14" id="KW-0131">Cell cycle</keyword>
<dbReference type="InterPro" id="IPR050061">
    <property type="entry name" value="MurCDEF_pg_biosynth"/>
</dbReference>
<evidence type="ECO:0000256" key="11">
    <source>
        <dbReference type="ARBA" id="ARBA00023306"/>
    </source>
</evidence>
<dbReference type="Pfam" id="PF08245">
    <property type="entry name" value="Mur_ligase_M"/>
    <property type="match status" value="1"/>
</dbReference>
<dbReference type="Proteomes" id="UP000184452">
    <property type="component" value="Unassembled WGS sequence"/>
</dbReference>
<evidence type="ECO:0000256" key="5">
    <source>
        <dbReference type="ARBA" id="ARBA00022598"/>
    </source>
</evidence>
<dbReference type="InterPro" id="IPR000713">
    <property type="entry name" value="Mur_ligase_N"/>
</dbReference>
<evidence type="ECO:0000256" key="8">
    <source>
        <dbReference type="ARBA" id="ARBA00022840"/>
    </source>
</evidence>
<feature type="domain" description="Mur ligase N-terminal catalytic" evidence="15">
    <location>
        <begin position="18"/>
        <end position="112"/>
    </location>
</feature>
<dbReference type="InterPro" id="IPR036565">
    <property type="entry name" value="Mur-like_cat_sf"/>
</dbReference>
<dbReference type="InterPro" id="IPR004101">
    <property type="entry name" value="Mur_ligase_C"/>
</dbReference>
<evidence type="ECO:0000313" key="18">
    <source>
        <dbReference type="EMBL" id="SHI89209.1"/>
    </source>
</evidence>
<dbReference type="Pfam" id="PF02875">
    <property type="entry name" value="Mur_ligase_C"/>
    <property type="match status" value="1"/>
</dbReference>
<organism evidence="18 19">
    <name type="scientific">Nocardiopsis flavescens</name>
    <dbReference type="NCBI Taxonomy" id="758803"/>
    <lineage>
        <taxon>Bacteria</taxon>
        <taxon>Bacillati</taxon>
        <taxon>Actinomycetota</taxon>
        <taxon>Actinomycetes</taxon>
        <taxon>Streptosporangiales</taxon>
        <taxon>Nocardiopsidaceae</taxon>
        <taxon>Nocardiopsis</taxon>
    </lineage>
</organism>
<evidence type="ECO:0000256" key="4">
    <source>
        <dbReference type="ARBA" id="ARBA00022490"/>
    </source>
</evidence>
<dbReference type="InterPro" id="IPR036615">
    <property type="entry name" value="Mur_ligase_C_dom_sf"/>
</dbReference>
<dbReference type="Pfam" id="PF01225">
    <property type="entry name" value="Mur_ligase"/>
    <property type="match status" value="1"/>
</dbReference>
<dbReference type="Gene3D" id="3.90.190.20">
    <property type="entry name" value="Mur ligase, C-terminal domain"/>
    <property type="match status" value="1"/>
</dbReference>
<comment type="catalytic activity">
    <reaction evidence="13 14">
        <text>UDP-N-acetyl-alpha-D-muramate + L-alanine + ATP = UDP-N-acetyl-alpha-D-muramoyl-L-alanine + ADP + phosphate + H(+)</text>
        <dbReference type="Rhea" id="RHEA:23372"/>
        <dbReference type="ChEBI" id="CHEBI:15378"/>
        <dbReference type="ChEBI" id="CHEBI:30616"/>
        <dbReference type="ChEBI" id="CHEBI:43474"/>
        <dbReference type="ChEBI" id="CHEBI:57972"/>
        <dbReference type="ChEBI" id="CHEBI:70757"/>
        <dbReference type="ChEBI" id="CHEBI:83898"/>
        <dbReference type="ChEBI" id="CHEBI:456216"/>
        <dbReference type="EC" id="6.3.2.8"/>
    </reaction>
</comment>
<evidence type="ECO:0000256" key="1">
    <source>
        <dbReference type="ARBA" id="ARBA00004496"/>
    </source>
</evidence>
<evidence type="ECO:0000256" key="3">
    <source>
        <dbReference type="ARBA" id="ARBA00012211"/>
    </source>
</evidence>
<dbReference type="InterPro" id="IPR013221">
    <property type="entry name" value="Mur_ligase_cen"/>
</dbReference>
<keyword evidence="4 14" id="KW-0963">Cytoplasm</keyword>
<dbReference type="GO" id="GO:0005524">
    <property type="term" value="F:ATP binding"/>
    <property type="evidence" value="ECO:0007669"/>
    <property type="project" value="UniProtKB-UniRule"/>
</dbReference>
<evidence type="ECO:0000313" key="19">
    <source>
        <dbReference type="Proteomes" id="UP000184452"/>
    </source>
</evidence>
<sequence>MSLVRPTDPVPVDKLGRTHFIGLGGSGMSGIARVLLQSGVEVSGSDARDSDTLRELEEMGARVHVGHAAGHLGDAETVVVSSAVRESNPELAEARRRGLRILPRAAALGALLLGREGVAIAGTHGKTTTTSMVTVVLQHLGTDPGYVIGGKLVTTGLGADAGIGGPIAVEADESDGSFLMLSPKIAVVTNVEADHLDNYSGIEEIHANFDAFVDRVERTLIIGVDDEGARRVAETARARGKKVLTYGEAPGADYRITRIRPRGFTTEFTLATAAGEIEGTVAVPGRHNVLNAAAAVAVADELGHDLEVAVEGIADFGGAARRFEPKGAAGGVGVYDSYAHHPTELEADLRATRGALESFAEQAREAGREQAPGRVIAVFQPHLFSRTRIFAREFGAALTLADEVVVLEIYAAREDPEPGVTAELITSEVGHDRVHHVPDRGDAVRLAAELARPGDIVLTMGAGDVTELGPLIVDRLAEAAEVEEVARTLGRGGGRDHD</sequence>
<comment type="pathway">
    <text evidence="2 14">Cell wall biogenesis; peptidoglycan biosynthesis.</text>
</comment>
<keyword evidence="9 14" id="KW-0133">Cell shape</keyword>
<dbReference type="GO" id="GO:0071555">
    <property type="term" value="P:cell wall organization"/>
    <property type="evidence" value="ECO:0007669"/>
    <property type="project" value="UniProtKB-KW"/>
</dbReference>
<dbReference type="GO" id="GO:0051301">
    <property type="term" value="P:cell division"/>
    <property type="evidence" value="ECO:0007669"/>
    <property type="project" value="UniProtKB-KW"/>
</dbReference>
<proteinExistence type="inferred from homology"/>
<name>A0A1M6EUZ0_9ACTN</name>